<feature type="compositionally biased region" description="Polar residues" evidence="1">
    <location>
        <begin position="15"/>
        <end position="24"/>
    </location>
</feature>
<evidence type="ECO:0000313" key="3">
    <source>
        <dbReference type="Proteomes" id="UP000554482"/>
    </source>
</evidence>
<dbReference type="EMBL" id="JABWDY010031923">
    <property type="protein sequence ID" value="KAF5184564.1"/>
    <property type="molecule type" value="Genomic_DNA"/>
</dbReference>
<comment type="caution">
    <text evidence="2">The sequence shown here is derived from an EMBL/GenBank/DDBJ whole genome shotgun (WGS) entry which is preliminary data.</text>
</comment>
<keyword evidence="3" id="KW-1185">Reference proteome</keyword>
<protein>
    <submittedName>
        <fullName evidence="2">Uncharacterized protein</fullName>
    </submittedName>
</protein>
<feature type="compositionally biased region" description="Basic and acidic residues" evidence="1">
    <location>
        <begin position="26"/>
        <end position="36"/>
    </location>
</feature>
<proteinExistence type="predicted"/>
<dbReference type="Proteomes" id="UP000554482">
    <property type="component" value="Unassembled WGS sequence"/>
</dbReference>
<accession>A0A7J6VHI9</accession>
<gene>
    <name evidence="2" type="ORF">FRX31_025851</name>
</gene>
<sequence>MSGKTVSENEKGKAVSTQGQQQVGDNGKEGFMKDARSSSSTLSKDTFGKGSAKGNASQHTQQFRRET</sequence>
<evidence type="ECO:0000256" key="1">
    <source>
        <dbReference type="SAM" id="MobiDB-lite"/>
    </source>
</evidence>
<name>A0A7J6VHI9_THATH</name>
<organism evidence="2 3">
    <name type="scientific">Thalictrum thalictroides</name>
    <name type="common">Rue-anemone</name>
    <name type="synonym">Anemone thalictroides</name>
    <dbReference type="NCBI Taxonomy" id="46969"/>
    <lineage>
        <taxon>Eukaryota</taxon>
        <taxon>Viridiplantae</taxon>
        <taxon>Streptophyta</taxon>
        <taxon>Embryophyta</taxon>
        <taxon>Tracheophyta</taxon>
        <taxon>Spermatophyta</taxon>
        <taxon>Magnoliopsida</taxon>
        <taxon>Ranunculales</taxon>
        <taxon>Ranunculaceae</taxon>
        <taxon>Thalictroideae</taxon>
        <taxon>Thalictrum</taxon>
    </lineage>
</organism>
<evidence type="ECO:0000313" key="2">
    <source>
        <dbReference type="EMBL" id="KAF5184564.1"/>
    </source>
</evidence>
<dbReference type="AlphaFoldDB" id="A0A7J6VHI9"/>
<reference evidence="2 3" key="1">
    <citation type="submission" date="2020-06" db="EMBL/GenBank/DDBJ databases">
        <title>Transcriptomic and genomic resources for Thalictrum thalictroides and T. hernandezii: Facilitating candidate gene discovery in an emerging model plant lineage.</title>
        <authorList>
            <person name="Arias T."/>
            <person name="Riano-Pachon D.M."/>
            <person name="Di Stilio V.S."/>
        </authorList>
    </citation>
    <scope>NUCLEOTIDE SEQUENCE [LARGE SCALE GENOMIC DNA]</scope>
    <source>
        <strain evidence="3">cv. WT478/WT964</strain>
        <tissue evidence="2">Leaves</tissue>
    </source>
</reference>
<feature type="region of interest" description="Disordered" evidence="1">
    <location>
        <begin position="1"/>
        <end position="67"/>
    </location>
</feature>